<organism evidence="1 2">
    <name type="scientific">Aphis craccivora</name>
    <name type="common">Cowpea aphid</name>
    <dbReference type="NCBI Taxonomy" id="307492"/>
    <lineage>
        <taxon>Eukaryota</taxon>
        <taxon>Metazoa</taxon>
        <taxon>Ecdysozoa</taxon>
        <taxon>Arthropoda</taxon>
        <taxon>Hexapoda</taxon>
        <taxon>Insecta</taxon>
        <taxon>Pterygota</taxon>
        <taxon>Neoptera</taxon>
        <taxon>Paraneoptera</taxon>
        <taxon>Hemiptera</taxon>
        <taxon>Sternorrhyncha</taxon>
        <taxon>Aphidomorpha</taxon>
        <taxon>Aphidoidea</taxon>
        <taxon>Aphididae</taxon>
        <taxon>Aphidini</taxon>
        <taxon>Aphis</taxon>
        <taxon>Aphis</taxon>
    </lineage>
</organism>
<evidence type="ECO:0000313" key="1">
    <source>
        <dbReference type="EMBL" id="KAF0760609.1"/>
    </source>
</evidence>
<dbReference type="EMBL" id="VUJU01002625">
    <property type="protein sequence ID" value="KAF0760609.1"/>
    <property type="molecule type" value="Genomic_DNA"/>
</dbReference>
<sequence>MINYIGHRKHGLATYVNQNIEETNVVSIAGNAHSIGIRIGNLIIYNVYKPPSERWSNSVLPV</sequence>
<reference evidence="1 2" key="1">
    <citation type="submission" date="2019-08" db="EMBL/GenBank/DDBJ databases">
        <title>Whole genome of Aphis craccivora.</title>
        <authorList>
            <person name="Voronova N.V."/>
            <person name="Shulinski R.S."/>
            <person name="Bandarenka Y.V."/>
            <person name="Zhorov D.G."/>
            <person name="Warner D."/>
        </authorList>
    </citation>
    <scope>NUCLEOTIDE SEQUENCE [LARGE SCALE GENOMIC DNA]</scope>
    <source>
        <strain evidence="1">180601</strain>
        <tissue evidence="1">Whole Body</tissue>
    </source>
</reference>
<dbReference type="AlphaFoldDB" id="A0A6G0YSQ5"/>
<evidence type="ECO:0000313" key="2">
    <source>
        <dbReference type="Proteomes" id="UP000478052"/>
    </source>
</evidence>
<keyword evidence="2" id="KW-1185">Reference proteome</keyword>
<name>A0A6G0YSQ5_APHCR</name>
<gene>
    <name evidence="1" type="ORF">FWK35_00009308</name>
</gene>
<accession>A0A6G0YSQ5</accession>
<protein>
    <submittedName>
        <fullName evidence="1">Uncharacterized protein</fullName>
    </submittedName>
</protein>
<proteinExistence type="predicted"/>
<dbReference type="OrthoDB" id="7259127at2759"/>
<comment type="caution">
    <text evidence="1">The sequence shown here is derived from an EMBL/GenBank/DDBJ whole genome shotgun (WGS) entry which is preliminary data.</text>
</comment>
<dbReference type="Proteomes" id="UP000478052">
    <property type="component" value="Unassembled WGS sequence"/>
</dbReference>